<feature type="compositionally biased region" description="Low complexity" evidence="1">
    <location>
        <begin position="245"/>
        <end position="261"/>
    </location>
</feature>
<sequence length="278" mass="30019">MSNLTGHPINLRQTKQYTERIPAAGHGQESVQAAQELRNMKRRNSTVTDRPIKFQCRVSGMPQSQPTIPNGQFYGGARANGGQAAVVRRPFSPATQYGNRGPENIFAQYPNLQQTIPNANLRTQMLKSIGMNRPTQGLQQRQQPMPRGQVSIFRVASGEAAAPSRGMLNGKSGNPEPNENIKTDNPVIPVSLNTSRDEAPGAVEQNAPRQQQDGEHVSSRSSSPGRSQASGTSQDDTARTLQDNTAQSAQDSTAQAVQDDPAQAEKDDPAQAEQDDPA</sequence>
<proteinExistence type="predicted"/>
<evidence type="ECO:0000313" key="2">
    <source>
        <dbReference type="EMBL" id="KAF2164301.1"/>
    </source>
</evidence>
<organism evidence="2 3">
    <name type="scientific">Zasmidium cellare ATCC 36951</name>
    <dbReference type="NCBI Taxonomy" id="1080233"/>
    <lineage>
        <taxon>Eukaryota</taxon>
        <taxon>Fungi</taxon>
        <taxon>Dikarya</taxon>
        <taxon>Ascomycota</taxon>
        <taxon>Pezizomycotina</taxon>
        <taxon>Dothideomycetes</taxon>
        <taxon>Dothideomycetidae</taxon>
        <taxon>Mycosphaerellales</taxon>
        <taxon>Mycosphaerellaceae</taxon>
        <taxon>Zasmidium</taxon>
    </lineage>
</organism>
<dbReference type="AlphaFoldDB" id="A0A6A6CB85"/>
<feature type="region of interest" description="Disordered" evidence="1">
    <location>
        <begin position="161"/>
        <end position="278"/>
    </location>
</feature>
<dbReference type="Proteomes" id="UP000799537">
    <property type="component" value="Unassembled WGS sequence"/>
</dbReference>
<name>A0A6A6CB85_ZASCE</name>
<keyword evidence="3" id="KW-1185">Reference proteome</keyword>
<accession>A0A6A6CB85</accession>
<gene>
    <name evidence="2" type="ORF">M409DRAFT_56583</name>
</gene>
<protein>
    <submittedName>
        <fullName evidence="2">Uncharacterized protein</fullName>
    </submittedName>
</protein>
<dbReference type="RefSeq" id="XP_033665190.1">
    <property type="nucleotide sequence ID" value="XM_033813337.1"/>
</dbReference>
<evidence type="ECO:0000256" key="1">
    <source>
        <dbReference type="SAM" id="MobiDB-lite"/>
    </source>
</evidence>
<dbReference type="EMBL" id="ML993604">
    <property type="protein sequence ID" value="KAF2164301.1"/>
    <property type="molecule type" value="Genomic_DNA"/>
</dbReference>
<evidence type="ECO:0000313" key="3">
    <source>
        <dbReference type="Proteomes" id="UP000799537"/>
    </source>
</evidence>
<dbReference type="GeneID" id="54566609"/>
<reference evidence="2" key="1">
    <citation type="journal article" date="2020" name="Stud. Mycol.">
        <title>101 Dothideomycetes genomes: a test case for predicting lifestyles and emergence of pathogens.</title>
        <authorList>
            <person name="Haridas S."/>
            <person name="Albert R."/>
            <person name="Binder M."/>
            <person name="Bloem J."/>
            <person name="Labutti K."/>
            <person name="Salamov A."/>
            <person name="Andreopoulos B."/>
            <person name="Baker S."/>
            <person name="Barry K."/>
            <person name="Bills G."/>
            <person name="Bluhm B."/>
            <person name="Cannon C."/>
            <person name="Castanera R."/>
            <person name="Culley D."/>
            <person name="Daum C."/>
            <person name="Ezra D."/>
            <person name="Gonzalez J."/>
            <person name="Henrissat B."/>
            <person name="Kuo A."/>
            <person name="Liang C."/>
            <person name="Lipzen A."/>
            <person name="Lutzoni F."/>
            <person name="Magnuson J."/>
            <person name="Mondo S."/>
            <person name="Nolan M."/>
            <person name="Ohm R."/>
            <person name="Pangilinan J."/>
            <person name="Park H.-J."/>
            <person name="Ramirez L."/>
            <person name="Alfaro M."/>
            <person name="Sun H."/>
            <person name="Tritt A."/>
            <person name="Yoshinaga Y."/>
            <person name="Zwiers L.-H."/>
            <person name="Turgeon B."/>
            <person name="Goodwin S."/>
            <person name="Spatafora J."/>
            <person name="Crous P."/>
            <person name="Grigoriev I."/>
        </authorList>
    </citation>
    <scope>NUCLEOTIDE SEQUENCE</scope>
    <source>
        <strain evidence="2">ATCC 36951</strain>
    </source>
</reference>
<feature type="compositionally biased region" description="Low complexity" evidence="1">
    <location>
        <begin position="219"/>
        <end position="233"/>
    </location>
</feature>